<dbReference type="InterPro" id="IPR038765">
    <property type="entry name" value="Papain-like_cys_pep_sf"/>
</dbReference>
<dbReference type="AlphaFoldDB" id="A0AAV4B292"/>
<accession>A0AAV4B292</accession>
<organism evidence="1 2">
    <name type="scientific">Plakobranchus ocellatus</name>
    <dbReference type="NCBI Taxonomy" id="259542"/>
    <lineage>
        <taxon>Eukaryota</taxon>
        <taxon>Metazoa</taxon>
        <taxon>Spiralia</taxon>
        <taxon>Lophotrochozoa</taxon>
        <taxon>Mollusca</taxon>
        <taxon>Gastropoda</taxon>
        <taxon>Heterobranchia</taxon>
        <taxon>Euthyneura</taxon>
        <taxon>Panpulmonata</taxon>
        <taxon>Sacoglossa</taxon>
        <taxon>Placobranchoidea</taxon>
        <taxon>Plakobranchidae</taxon>
        <taxon>Plakobranchus</taxon>
    </lineage>
</organism>
<dbReference type="Gene3D" id="3.90.70.120">
    <property type="match status" value="1"/>
</dbReference>
<evidence type="ECO:0000313" key="2">
    <source>
        <dbReference type="Proteomes" id="UP000735302"/>
    </source>
</evidence>
<dbReference type="SUPFAM" id="SSF54001">
    <property type="entry name" value="Cysteine proteinases"/>
    <property type="match status" value="1"/>
</dbReference>
<proteinExistence type="predicted"/>
<name>A0AAV4B292_9GAST</name>
<reference evidence="1 2" key="1">
    <citation type="journal article" date="2021" name="Elife">
        <title>Chloroplast acquisition without the gene transfer in kleptoplastic sea slugs, Plakobranchus ocellatus.</title>
        <authorList>
            <person name="Maeda T."/>
            <person name="Takahashi S."/>
            <person name="Yoshida T."/>
            <person name="Shimamura S."/>
            <person name="Takaki Y."/>
            <person name="Nagai Y."/>
            <person name="Toyoda A."/>
            <person name="Suzuki Y."/>
            <person name="Arimoto A."/>
            <person name="Ishii H."/>
            <person name="Satoh N."/>
            <person name="Nishiyama T."/>
            <person name="Hasebe M."/>
            <person name="Maruyama T."/>
            <person name="Minagawa J."/>
            <person name="Obokata J."/>
            <person name="Shigenobu S."/>
        </authorList>
    </citation>
    <scope>NUCLEOTIDE SEQUENCE [LARGE SCALE GENOMIC DNA]</scope>
</reference>
<gene>
    <name evidence="1" type="ORF">PoB_003899900</name>
</gene>
<protein>
    <submittedName>
        <fullName evidence="1">Uncharacterized protein</fullName>
    </submittedName>
</protein>
<sequence>MTSVNNIAPTVCLTVTKVVQASTHQASGEFKDPGRQYIFHSIASFIFNEGKNVHTWLPKDLDQLLKHGDWPSVNYWRRDEIPNAVWLNGRQYEVKIGSSEYGSFESADFPFDVHRLEHLLKKYKYFIITIGNSRPANSCAIIVGDNEFYVFDPHSKMRKVWLILVEDQLENFFKNLAKSLSASVFEITSVALAQILNASILKETSAPSDATDILTCYESDSSSSDDIPL</sequence>
<evidence type="ECO:0000313" key="1">
    <source>
        <dbReference type="EMBL" id="GFO12494.1"/>
    </source>
</evidence>
<dbReference type="Proteomes" id="UP000735302">
    <property type="component" value="Unassembled WGS sequence"/>
</dbReference>
<comment type="caution">
    <text evidence="1">The sequence shown here is derived from an EMBL/GenBank/DDBJ whole genome shotgun (WGS) entry which is preliminary data.</text>
</comment>
<keyword evidence="2" id="KW-1185">Reference proteome</keyword>
<dbReference type="EMBL" id="BLXT01004423">
    <property type="protein sequence ID" value="GFO12494.1"/>
    <property type="molecule type" value="Genomic_DNA"/>
</dbReference>